<dbReference type="Proteomes" id="UP000054770">
    <property type="component" value="Unassembled WGS sequence"/>
</dbReference>
<dbReference type="EMBL" id="FCON02000013">
    <property type="protein sequence ID" value="SAL38314.1"/>
    <property type="molecule type" value="Genomic_DNA"/>
</dbReference>
<gene>
    <name evidence="4" type="ORF">AWB68_01671</name>
</gene>
<dbReference type="RefSeq" id="WP_087643950.1">
    <property type="nucleotide sequence ID" value="NZ_FCON02000013.1"/>
</dbReference>
<evidence type="ECO:0000313" key="4">
    <source>
        <dbReference type="EMBL" id="SAL38314.1"/>
    </source>
</evidence>
<keyword evidence="3" id="KW-0732">Signal</keyword>
<feature type="region of interest" description="Disordered" evidence="2">
    <location>
        <begin position="40"/>
        <end position="70"/>
    </location>
</feature>
<sequence length="243" mass="26472">MTSTIHFRHATLAAVLAVCGALAPAAHALELLAPPLPAHGAAASKAGSPGPGAFPSTDADDTSDDVSASQAQGNVAELRQMVQTGQLTELRTTYNASYGATLFFYPQEMVYYVALFQEKRFWRVVKTQDDTRADTVYAQFARKSYDLAANEIRRTQLQAQKALLERVIAVSDDRAKRLSADLSIARAQDSEVSQRQQLLQAESVALQGDKLSAERKLRALQQQVEQLQHQTEAGLPSLGTSER</sequence>
<dbReference type="Pfam" id="PF11180">
    <property type="entry name" value="DUF2968"/>
    <property type="match status" value="1"/>
</dbReference>
<feature type="compositionally biased region" description="Low complexity" evidence="2">
    <location>
        <begin position="40"/>
        <end position="57"/>
    </location>
</feature>
<dbReference type="AlphaFoldDB" id="A0A158H1S5"/>
<keyword evidence="5" id="KW-1185">Reference proteome</keyword>
<keyword evidence="1" id="KW-0175">Coiled coil</keyword>
<evidence type="ECO:0000256" key="2">
    <source>
        <dbReference type="SAM" id="MobiDB-lite"/>
    </source>
</evidence>
<evidence type="ECO:0000256" key="3">
    <source>
        <dbReference type="SAM" id="SignalP"/>
    </source>
</evidence>
<feature type="chain" id="PRO_5011118553" evidence="3">
    <location>
        <begin position="29"/>
        <end position="243"/>
    </location>
</feature>
<reference evidence="4" key="1">
    <citation type="submission" date="2016-01" db="EMBL/GenBank/DDBJ databases">
        <authorList>
            <person name="Peeters C."/>
        </authorList>
    </citation>
    <scope>NUCLEOTIDE SEQUENCE [LARGE SCALE GENOMIC DNA]</scope>
    <source>
        <strain evidence="4">LMG 22940</strain>
    </source>
</reference>
<protein>
    <submittedName>
        <fullName evidence="4">Signal peptide protein</fullName>
    </submittedName>
</protein>
<comment type="caution">
    <text evidence="4">The sequence shown here is derived from an EMBL/GenBank/DDBJ whole genome shotgun (WGS) entry which is preliminary data.</text>
</comment>
<evidence type="ECO:0000313" key="5">
    <source>
        <dbReference type="Proteomes" id="UP000054770"/>
    </source>
</evidence>
<feature type="coiled-coil region" evidence="1">
    <location>
        <begin position="203"/>
        <end position="230"/>
    </location>
</feature>
<accession>A0A158H1S5</accession>
<organism evidence="4 5">
    <name type="scientific">Caballeronia choica</name>
    <dbReference type="NCBI Taxonomy" id="326476"/>
    <lineage>
        <taxon>Bacteria</taxon>
        <taxon>Pseudomonadati</taxon>
        <taxon>Pseudomonadota</taxon>
        <taxon>Betaproteobacteria</taxon>
        <taxon>Burkholderiales</taxon>
        <taxon>Burkholderiaceae</taxon>
        <taxon>Caballeronia</taxon>
    </lineage>
</organism>
<proteinExistence type="predicted"/>
<evidence type="ECO:0000256" key="1">
    <source>
        <dbReference type="SAM" id="Coils"/>
    </source>
</evidence>
<feature type="signal peptide" evidence="3">
    <location>
        <begin position="1"/>
        <end position="28"/>
    </location>
</feature>
<dbReference type="InterPro" id="IPR021350">
    <property type="entry name" value="DUF2968"/>
</dbReference>
<name>A0A158H1S5_9BURK</name>
<dbReference type="OrthoDB" id="5952682at2"/>